<dbReference type="Gene3D" id="3.30.565.10">
    <property type="entry name" value="Histidine kinase-like ATPase, C-terminal domain"/>
    <property type="match status" value="1"/>
</dbReference>
<accession>A0A4R0YUA0</accession>
<dbReference type="Gene3D" id="2.130.10.10">
    <property type="entry name" value="YVTN repeat-like/Quinoprotein amine dehydrogenase"/>
    <property type="match status" value="2"/>
</dbReference>
<dbReference type="SUPFAM" id="SSF63829">
    <property type="entry name" value="Calcium-dependent phosphotriesterase"/>
    <property type="match status" value="3"/>
</dbReference>
<dbReference type="InterPro" id="IPR005467">
    <property type="entry name" value="His_kinase_dom"/>
</dbReference>
<dbReference type="CDD" id="cd16917">
    <property type="entry name" value="HATPase_UhpB-NarQ-NarX-like"/>
    <property type="match status" value="1"/>
</dbReference>
<dbReference type="InterPro" id="IPR011712">
    <property type="entry name" value="Sig_transdc_His_kin_sub3_dim/P"/>
</dbReference>
<reference evidence="6 7" key="1">
    <citation type="submission" date="2019-02" db="EMBL/GenBank/DDBJ databases">
        <title>Dyella amyloliquefaciens sp. nov., isolated from forest soil.</title>
        <authorList>
            <person name="Gao Z.-H."/>
            <person name="Qiu L.-H."/>
        </authorList>
    </citation>
    <scope>NUCLEOTIDE SEQUENCE [LARGE SCALE GENOMIC DNA]</scope>
    <source>
        <strain evidence="6 7">KACC 12747</strain>
    </source>
</reference>
<dbReference type="SUPFAM" id="SSF55874">
    <property type="entry name" value="ATPase domain of HSP90 chaperone/DNA topoisomerase II/histidine kinase"/>
    <property type="match status" value="1"/>
</dbReference>
<evidence type="ECO:0000313" key="6">
    <source>
        <dbReference type="EMBL" id="TCI10082.1"/>
    </source>
</evidence>
<dbReference type="InterPro" id="IPR013783">
    <property type="entry name" value="Ig-like_fold"/>
</dbReference>
<evidence type="ECO:0000259" key="5">
    <source>
        <dbReference type="PROSITE" id="PS50109"/>
    </source>
</evidence>
<dbReference type="PANTHER" id="PTHR24421">
    <property type="entry name" value="NITRATE/NITRITE SENSOR PROTEIN NARX-RELATED"/>
    <property type="match status" value="1"/>
</dbReference>
<keyword evidence="3" id="KW-0902">Two-component regulatory system</keyword>
<feature type="signal peptide" evidence="4">
    <location>
        <begin position="1"/>
        <end position="31"/>
    </location>
</feature>
<dbReference type="Pfam" id="PF07730">
    <property type="entry name" value="HisKA_3"/>
    <property type="match status" value="1"/>
</dbReference>
<evidence type="ECO:0000256" key="3">
    <source>
        <dbReference type="ARBA" id="ARBA00023012"/>
    </source>
</evidence>
<keyword evidence="7" id="KW-1185">Reference proteome</keyword>
<name>A0A4R0YUA0_9GAMM</name>
<dbReference type="EMBL" id="SJTG01000002">
    <property type="protein sequence ID" value="TCI10082.1"/>
    <property type="molecule type" value="Genomic_DNA"/>
</dbReference>
<dbReference type="Gene3D" id="2.60.40.10">
    <property type="entry name" value="Immunoglobulins"/>
    <property type="match status" value="1"/>
</dbReference>
<proteinExistence type="predicted"/>
<dbReference type="InterPro" id="IPR015943">
    <property type="entry name" value="WD40/YVTN_repeat-like_dom_sf"/>
</dbReference>
<protein>
    <recommendedName>
        <fullName evidence="5">Histidine kinase domain-containing protein</fullName>
    </recommendedName>
</protein>
<dbReference type="Gene3D" id="1.20.5.1930">
    <property type="match status" value="1"/>
</dbReference>
<feature type="chain" id="PRO_5020730913" description="Histidine kinase domain-containing protein" evidence="4">
    <location>
        <begin position="32"/>
        <end position="1011"/>
    </location>
</feature>
<evidence type="ECO:0000256" key="4">
    <source>
        <dbReference type="SAM" id="SignalP"/>
    </source>
</evidence>
<evidence type="ECO:0000256" key="1">
    <source>
        <dbReference type="ARBA" id="ARBA00022679"/>
    </source>
</evidence>
<dbReference type="AlphaFoldDB" id="A0A4R0YUA0"/>
<dbReference type="PANTHER" id="PTHR24421:SF62">
    <property type="entry name" value="SENSORY TRANSDUCTION HISTIDINE KINASE"/>
    <property type="match status" value="1"/>
</dbReference>
<dbReference type="GO" id="GO:0000155">
    <property type="term" value="F:phosphorelay sensor kinase activity"/>
    <property type="evidence" value="ECO:0007669"/>
    <property type="project" value="InterPro"/>
</dbReference>
<dbReference type="InterPro" id="IPR003594">
    <property type="entry name" value="HATPase_dom"/>
</dbReference>
<keyword evidence="4" id="KW-0732">Signal</keyword>
<dbReference type="Proteomes" id="UP000291822">
    <property type="component" value="Unassembled WGS sequence"/>
</dbReference>
<dbReference type="InterPro" id="IPR036890">
    <property type="entry name" value="HATPase_C_sf"/>
</dbReference>
<keyword evidence="1" id="KW-0808">Transferase</keyword>
<evidence type="ECO:0000313" key="7">
    <source>
        <dbReference type="Proteomes" id="UP000291822"/>
    </source>
</evidence>
<dbReference type="InterPro" id="IPR011123">
    <property type="entry name" value="Y_Y_Y"/>
</dbReference>
<dbReference type="PROSITE" id="PS50109">
    <property type="entry name" value="HIS_KIN"/>
    <property type="match status" value="1"/>
</dbReference>
<dbReference type="GO" id="GO:0046983">
    <property type="term" value="F:protein dimerization activity"/>
    <property type="evidence" value="ECO:0007669"/>
    <property type="project" value="InterPro"/>
</dbReference>
<comment type="caution">
    <text evidence="6">The sequence shown here is derived from an EMBL/GenBank/DDBJ whole genome shotgun (WGS) entry which is preliminary data.</text>
</comment>
<dbReference type="InterPro" id="IPR050482">
    <property type="entry name" value="Sensor_HK_TwoCompSys"/>
</dbReference>
<dbReference type="Pfam" id="PF07495">
    <property type="entry name" value="Y_Y_Y"/>
    <property type="match status" value="1"/>
</dbReference>
<organism evidence="6 7">
    <name type="scientific">Dyella soli</name>
    <dbReference type="NCBI Taxonomy" id="522319"/>
    <lineage>
        <taxon>Bacteria</taxon>
        <taxon>Pseudomonadati</taxon>
        <taxon>Pseudomonadota</taxon>
        <taxon>Gammaproteobacteria</taxon>
        <taxon>Lysobacterales</taxon>
        <taxon>Rhodanobacteraceae</taxon>
        <taxon>Dyella</taxon>
    </lineage>
</organism>
<keyword evidence="2" id="KW-0418">Kinase</keyword>
<feature type="domain" description="Histidine kinase" evidence="5">
    <location>
        <begin position="901"/>
        <end position="990"/>
    </location>
</feature>
<sequence length="1011" mass="111211">MHFFPRAMARLLVLVAGIALLAAAMSSIAWAIEPPHAVEPLDPQSPYRFSLMQFQHRSYLSRDGAPASAQTMVQTPDGFLWIGTQNGLIRFDGVHFDSSPTSLLPKTSVSLLFSEPNGDLWIGYTFGGVSLLHRGKLSSVPDAALPGGSVLGMVRARDGALWVATTRGIARQRDGRWEKVARPNDGNPEHEPQWLGLIHGRIYLFEAAAAYVVDEPSGQFQATDYAKAKHDQMGLPALVPWREGDNVYWASLRDPSGALWVTREDREGITRVRWKTNEDAIASEEHFGRTEGLSGEIGRLYFMDRESNVWVSTEKGLDRFSMGKFTPVIFPGRMTDLTIAPDHAGGLWVGSLRENALYFRNEEPPVRIAGLGPGSDCSMVDRQGAVWMAGHADLGVYDGARIAHVPPPPGTLKNEHGQVVLQACQNVAEDASGSIWLSVAKVGVFRRSGDTWQLNGGFRDLPSGPAIRAIADDGGRIWLGYPSDRIAMIDHDRVTLFGPGEGLAIGNVLSLSVRGKHVWAAGDKGIAYLTPERRFAAFQAKGGILLRGVSGIVETAKGDLWLNSPDGVYRIAASEIEALLGDPGYQPSFELFTQDDGINGQPQAIRPGPSMVEAADGRIWVATKQDLSWIDPTHIRYNKIAPTITISGFIADGKSWPLTSTPRLPPLTGNFRIDYTAPALSKPERARFRYRLQGVDEDWQEAGARREAFYTRLPPGNYDFQVLAINEDGVASPAPASFRFRVETAFYQSAWFKSLLAGVAALMAASLYALRVSFIARRYRLILHERLAERERIARDLHDTLLQGMQGILLQVELWARGPTLSDAQRNGALKIEENMRSMLIDGRDAISALRQSHDHRADFIGELLAAGNEAAAQSSTRFSLRLLSDPRALRHDACNEVLAITREAVLNAFKHANAEAVWVTVDYTAQALIVSIGDNGIGTSERRIEERHQAGHWGIAGMRERAAKLEGQLTVTSEPGKGTLVDLQVPRRRAYPATRSFSLARLFRRRSPHT</sequence>
<evidence type="ECO:0000256" key="2">
    <source>
        <dbReference type="ARBA" id="ARBA00022777"/>
    </source>
</evidence>
<dbReference type="GO" id="GO:0016020">
    <property type="term" value="C:membrane"/>
    <property type="evidence" value="ECO:0007669"/>
    <property type="project" value="InterPro"/>
</dbReference>
<gene>
    <name evidence="6" type="ORF">EZM97_14220</name>
</gene>
<dbReference type="Pfam" id="PF02518">
    <property type="entry name" value="HATPase_c"/>
    <property type="match status" value="1"/>
</dbReference>
<dbReference type="RefSeq" id="WP_131407761.1">
    <property type="nucleotide sequence ID" value="NZ_SJTG01000002.1"/>
</dbReference>